<dbReference type="Proteomes" id="UP001159428">
    <property type="component" value="Unassembled WGS sequence"/>
</dbReference>
<evidence type="ECO:0000256" key="1">
    <source>
        <dbReference type="SAM" id="MobiDB-lite"/>
    </source>
</evidence>
<feature type="compositionally biased region" description="Basic residues" evidence="1">
    <location>
        <begin position="100"/>
        <end position="111"/>
    </location>
</feature>
<sequence length="403" mass="46264">MEGLREGLLNELIKSMNTRGQAAVPHMTPKREPVIPARIKNEPVTPAKPGTSKIPFLTAPSQKIQKTKRKLSVPTPQKHCTELERPREFEVMTRIKRLKMTKPQSRGKAKGGARTVQAKPKRKRQSKGKFENQKWISKLGVEFHWPGYQYMGPGTKLAKRLKRGDPGINRLDRLAKQHDIDYSKAKSLADKHITDRKMVTGIDKFPGKKSLTEQIVKRIMQAKLRTKFNDRSLKYFSDNKINSWKNRLDKRIDLKGEWEVGLSSISLPHDSKISSYLKGLKDDDVLLTTGRIKVATGDIQHKVTYNVTYEDIKQHRIETVHDLLKSLFDEERFKCIMNMGSAFRSHFSSGHSAQFEVIADEDKETITVTADKVKSTDITHQEVRDGLYFELPRDMSELFGWTK</sequence>
<name>A0AAU9WB71_9CNID</name>
<comment type="caution">
    <text evidence="3">The sequence shown here is derived from an EMBL/GenBank/DDBJ whole genome shotgun (WGS) entry which is preliminary data.</text>
</comment>
<feature type="region of interest" description="Disordered" evidence="1">
    <location>
        <begin position="100"/>
        <end position="131"/>
    </location>
</feature>
<gene>
    <name evidence="3" type="ORF">PMEA_00002569</name>
</gene>
<keyword evidence="4" id="KW-1185">Reference proteome</keyword>
<feature type="non-terminal residue" evidence="3">
    <location>
        <position position="403"/>
    </location>
</feature>
<feature type="domain" description="Phospholipase A2-like" evidence="2">
    <location>
        <begin position="142"/>
        <end position="223"/>
    </location>
</feature>
<dbReference type="AlphaFoldDB" id="A0AAU9WB71"/>
<organism evidence="3 4">
    <name type="scientific">Pocillopora meandrina</name>
    <dbReference type="NCBI Taxonomy" id="46732"/>
    <lineage>
        <taxon>Eukaryota</taxon>
        <taxon>Metazoa</taxon>
        <taxon>Cnidaria</taxon>
        <taxon>Anthozoa</taxon>
        <taxon>Hexacorallia</taxon>
        <taxon>Scleractinia</taxon>
        <taxon>Astrocoeniina</taxon>
        <taxon>Pocilloporidae</taxon>
        <taxon>Pocillopora</taxon>
    </lineage>
</organism>
<dbReference type="InterPro" id="IPR013607">
    <property type="entry name" value="Phospholipase_A2-like"/>
</dbReference>
<dbReference type="GO" id="GO:0005198">
    <property type="term" value="F:structural molecule activity"/>
    <property type="evidence" value="ECO:0007669"/>
    <property type="project" value="InterPro"/>
</dbReference>
<evidence type="ECO:0000313" key="4">
    <source>
        <dbReference type="Proteomes" id="UP001159428"/>
    </source>
</evidence>
<evidence type="ECO:0000313" key="3">
    <source>
        <dbReference type="EMBL" id="CAH3107776.1"/>
    </source>
</evidence>
<evidence type="ECO:0000259" key="2">
    <source>
        <dbReference type="Pfam" id="PF08398"/>
    </source>
</evidence>
<reference evidence="3 4" key="1">
    <citation type="submission" date="2022-05" db="EMBL/GenBank/DDBJ databases">
        <authorList>
            <consortium name="Genoscope - CEA"/>
            <person name="William W."/>
        </authorList>
    </citation>
    <scope>NUCLEOTIDE SEQUENCE [LARGE SCALE GENOMIC DNA]</scope>
</reference>
<dbReference type="Pfam" id="PF08398">
    <property type="entry name" value="Phospholip_A2_4"/>
    <property type="match status" value="1"/>
</dbReference>
<accession>A0AAU9WB71</accession>
<protein>
    <recommendedName>
        <fullName evidence="2">Phospholipase A2-like domain-containing protein</fullName>
    </recommendedName>
</protein>
<dbReference type="EMBL" id="CALNXJ010000011">
    <property type="protein sequence ID" value="CAH3107776.1"/>
    <property type="molecule type" value="Genomic_DNA"/>
</dbReference>
<proteinExistence type="predicted"/>